<feature type="compositionally biased region" description="Basic and acidic residues" evidence="2">
    <location>
        <begin position="67"/>
        <end position="103"/>
    </location>
</feature>
<dbReference type="Proteomes" id="UP000198892">
    <property type="component" value="Unassembled WGS sequence"/>
</dbReference>
<organism evidence="4 5">
    <name type="scientific">Salibacterium halotolerans</name>
    <dbReference type="NCBI Taxonomy" id="1884432"/>
    <lineage>
        <taxon>Bacteria</taxon>
        <taxon>Bacillati</taxon>
        <taxon>Bacillota</taxon>
        <taxon>Bacilli</taxon>
        <taxon>Bacillales</taxon>
        <taxon>Bacillaceae</taxon>
    </lineage>
</organism>
<dbReference type="RefSeq" id="WP_093335186.1">
    <property type="nucleotide sequence ID" value="NZ_FOXD01000003.1"/>
</dbReference>
<dbReference type="AlphaFoldDB" id="A0A1I5N5Y3"/>
<evidence type="ECO:0000313" key="4">
    <source>
        <dbReference type="EMBL" id="SFP17325.1"/>
    </source>
</evidence>
<dbReference type="STRING" id="1884432.SAMN05518683_10313"/>
<feature type="signal peptide" evidence="3">
    <location>
        <begin position="1"/>
        <end position="20"/>
    </location>
</feature>
<sequence length="249" mass="28405">MNYKLLPFIVVTSFSLLIVAGCSSEYNEKMEQGEEAEDNQNYNNAIAAYSAALEIKPEDEDAQESLEDVKSEKQRIEERRAERERKEEQERKEQQAREDDEQKYLSSLDQSTIAGKAKASIFDLIESESTPSNQTFNNVIYDSDIGLLEISIPSDGNVFTGLIADGFRSDTLKIFERLSNNKQFEKVKTIAVEFTMALEDEYGNTEPGRVFRARAKVSELKKMDDPSYFILPKNLDQISENVFVHPSLR</sequence>
<protein>
    <recommendedName>
        <fullName evidence="6">Tetratricopeptide repeat-containing protein</fullName>
    </recommendedName>
</protein>
<name>A0A1I5N5Y3_9BACI</name>
<dbReference type="PROSITE" id="PS51257">
    <property type="entry name" value="PROKAR_LIPOPROTEIN"/>
    <property type="match status" value="1"/>
</dbReference>
<feature type="repeat" description="TPR" evidence="1">
    <location>
        <begin position="26"/>
        <end position="59"/>
    </location>
</feature>
<proteinExistence type="predicted"/>
<evidence type="ECO:0000256" key="1">
    <source>
        <dbReference type="PROSITE-ProRule" id="PRU00339"/>
    </source>
</evidence>
<reference evidence="5" key="1">
    <citation type="submission" date="2016-10" db="EMBL/GenBank/DDBJ databases">
        <authorList>
            <person name="Varghese N."/>
            <person name="Submissions S."/>
        </authorList>
    </citation>
    <scope>NUCLEOTIDE SEQUENCE [LARGE SCALE GENOMIC DNA]</scope>
    <source>
        <strain evidence="5">S7</strain>
    </source>
</reference>
<feature type="region of interest" description="Disordered" evidence="2">
    <location>
        <begin position="56"/>
        <end position="109"/>
    </location>
</feature>
<dbReference type="InterPro" id="IPR019734">
    <property type="entry name" value="TPR_rpt"/>
</dbReference>
<evidence type="ECO:0000256" key="2">
    <source>
        <dbReference type="SAM" id="MobiDB-lite"/>
    </source>
</evidence>
<dbReference type="EMBL" id="FOXD01000003">
    <property type="protein sequence ID" value="SFP17325.1"/>
    <property type="molecule type" value="Genomic_DNA"/>
</dbReference>
<gene>
    <name evidence="4" type="ORF">SAMN05518683_10313</name>
</gene>
<feature type="chain" id="PRO_5039632090" description="Tetratricopeptide repeat-containing protein" evidence="3">
    <location>
        <begin position="21"/>
        <end position="249"/>
    </location>
</feature>
<evidence type="ECO:0008006" key="6">
    <source>
        <dbReference type="Google" id="ProtNLM"/>
    </source>
</evidence>
<evidence type="ECO:0000313" key="5">
    <source>
        <dbReference type="Proteomes" id="UP000198892"/>
    </source>
</evidence>
<keyword evidence="5" id="KW-1185">Reference proteome</keyword>
<dbReference type="PROSITE" id="PS50005">
    <property type="entry name" value="TPR"/>
    <property type="match status" value="1"/>
</dbReference>
<keyword evidence="3" id="KW-0732">Signal</keyword>
<accession>A0A1I5N5Y3</accession>
<keyword evidence="1" id="KW-0802">TPR repeat</keyword>
<feature type="compositionally biased region" description="Acidic residues" evidence="2">
    <location>
        <begin position="57"/>
        <end position="66"/>
    </location>
</feature>
<evidence type="ECO:0000256" key="3">
    <source>
        <dbReference type="SAM" id="SignalP"/>
    </source>
</evidence>